<evidence type="ECO:0000256" key="5">
    <source>
        <dbReference type="ARBA" id="ARBA00023163"/>
    </source>
</evidence>
<dbReference type="PROSITE" id="PS50995">
    <property type="entry name" value="HTH_MARR_2"/>
    <property type="match status" value="1"/>
</dbReference>
<dbReference type="InterPro" id="IPR036390">
    <property type="entry name" value="WH_DNA-bd_sf"/>
</dbReference>
<comment type="caution">
    <text evidence="10">The sequence shown here is derived from an EMBL/GenBank/DDBJ whole genome shotgun (WGS) entry which is preliminary data.</text>
</comment>
<dbReference type="SUPFAM" id="SSF46785">
    <property type="entry name" value="Winged helix' DNA-binding domain"/>
    <property type="match status" value="1"/>
</dbReference>
<evidence type="ECO:0000256" key="8">
    <source>
        <dbReference type="ARBA" id="ARBA00047207"/>
    </source>
</evidence>
<organism evidence="10 11">
    <name type="scientific">Telluria aromaticivorans</name>
    <dbReference type="NCBI Taxonomy" id="2725995"/>
    <lineage>
        <taxon>Bacteria</taxon>
        <taxon>Pseudomonadati</taxon>
        <taxon>Pseudomonadota</taxon>
        <taxon>Betaproteobacteria</taxon>
        <taxon>Burkholderiales</taxon>
        <taxon>Oxalobacteraceae</taxon>
        <taxon>Telluria group</taxon>
        <taxon>Telluria</taxon>
    </lineage>
</organism>
<feature type="domain" description="HTH marR-type" evidence="9">
    <location>
        <begin position="18"/>
        <end position="146"/>
    </location>
</feature>
<evidence type="ECO:0000256" key="3">
    <source>
        <dbReference type="ARBA" id="ARBA00023015"/>
    </source>
</evidence>
<evidence type="ECO:0000259" key="9">
    <source>
        <dbReference type="PROSITE" id="PS50995"/>
    </source>
</evidence>
<keyword evidence="4" id="KW-0238">DNA-binding</keyword>
<dbReference type="Proteomes" id="UP000533905">
    <property type="component" value="Unassembled WGS sequence"/>
</dbReference>
<dbReference type="Gene3D" id="1.10.10.10">
    <property type="entry name" value="Winged helix-like DNA-binding domain superfamily/Winged helix DNA-binding domain"/>
    <property type="match status" value="1"/>
</dbReference>
<evidence type="ECO:0000256" key="1">
    <source>
        <dbReference type="ARBA" id="ARBA00004496"/>
    </source>
</evidence>
<keyword evidence="2" id="KW-0963">Cytoplasm</keyword>
<evidence type="ECO:0000256" key="4">
    <source>
        <dbReference type="ARBA" id="ARBA00023125"/>
    </source>
</evidence>
<comment type="subcellular location">
    <subcellularLocation>
        <location evidence="1">Cytoplasm</location>
    </subcellularLocation>
</comment>
<name>A0A7Y2NZQ1_9BURK</name>
<accession>A0A7Y2NZQ1</accession>
<keyword evidence="5" id="KW-0804">Transcription</keyword>
<keyword evidence="3" id="KW-0805">Transcription regulation</keyword>
<protein>
    <recommendedName>
        <fullName evidence="7">HTH-type transcriptional regulator SarZ</fullName>
    </recommendedName>
    <alternativeName>
        <fullName evidence="8">Staphylococcal accessory regulator Z</fullName>
    </alternativeName>
</protein>
<dbReference type="GO" id="GO:0003700">
    <property type="term" value="F:DNA-binding transcription factor activity"/>
    <property type="evidence" value="ECO:0007669"/>
    <property type="project" value="InterPro"/>
</dbReference>
<dbReference type="FunFam" id="1.10.10.10:FF:000163">
    <property type="entry name" value="MarR family transcriptional regulator"/>
    <property type="match status" value="1"/>
</dbReference>
<reference evidence="10 11" key="1">
    <citation type="submission" date="2020-04" db="EMBL/GenBank/DDBJ databases">
        <title>Massilia sp. nov., a cold adapted bacteria isolated from Arctic soil.</title>
        <authorList>
            <person name="Son J."/>
            <person name="Ka J.-O."/>
        </authorList>
    </citation>
    <scope>NUCLEOTIDE SEQUENCE [LARGE SCALE GENOMIC DNA]</scope>
    <source>
        <strain evidence="10 11">ML15P13</strain>
    </source>
</reference>
<gene>
    <name evidence="10" type="ORF">HGB41_09950</name>
</gene>
<dbReference type="GO" id="GO:0003677">
    <property type="term" value="F:DNA binding"/>
    <property type="evidence" value="ECO:0007669"/>
    <property type="project" value="UniProtKB-KW"/>
</dbReference>
<dbReference type="InterPro" id="IPR000835">
    <property type="entry name" value="HTH_MarR-typ"/>
</dbReference>
<comment type="similarity">
    <text evidence="6">Belongs to the SarZ family.</text>
</comment>
<dbReference type="PANTHER" id="PTHR42756">
    <property type="entry name" value="TRANSCRIPTIONAL REGULATOR, MARR"/>
    <property type="match status" value="1"/>
</dbReference>
<dbReference type="PANTHER" id="PTHR42756:SF1">
    <property type="entry name" value="TRANSCRIPTIONAL REPRESSOR OF EMRAB OPERON"/>
    <property type="match status" value="1"/>
</dbReference>
<dbReference type="PRINTS" id="PR00598">
    <property type="entry name" value="HTHMARR"/>
</dbReference>
<keyword evidence="11" id="KW-1185">Reference proteome</keyword>
<evidence type="ECO:0000313" key="10">
    <source>
        <dbReference type="EMBL" id="NNG23319.1"/>
    </source>
</evidence>
<proteinExistence type="inferred from homology"/>
<evidence type="ECO:0000256" key="6">
    <source>
        <dbReference type="ARBA" id="ARBA00046337"/>
    </source>
</evidence>
<dbReference type="RefSeq" id="WP_171083785.1">
    <property type="nucleotide sequence ID" value="NZ_JABAIV010000003.1"/>
</dbReference>
<evidence type="ECO:0000313" key="11">
    <source>
        <dbReference type="Proteomes" id="UP000533905"/>
    </source>
</evidence>
<dbReference type="SMART" id="SM00347">
    <property type="entry name" value="HTH_MARR"/>
    <property type="match status" value="1"/>
</dbReference>
<dbReference type="InterPro" id="IPR055166">
    <property type="entry name" value="Transc_reg_Sar_Rot_HTH"/>
</dbReference>
<dbReference type="AlphaFoldDB" id="A0A7Y2NZQ1"/>
<dbReference type="Pfam" id="PF22381">
    <property type="entry name" value="Staph_reg_Sar_Rot"/>
    <property type="match status" value="1"/>
</dbReference>
<dbReference type="InterPro" id="IPR036388">
    <property type="entry name" value="WH-like_DNA-bd_sf"/>
</dbReference>
<evidence type="ECO:0000256" key="7">
    <source>
        <dbReference type="ARBA" id="ARBA00047188"/>
    </source>
</evidence>
<dbReference type="EMBL" id="JABAIV010000003">
    <property type="protein sequence ID" value="NNG23319.1"/>
    <property type="molecule type" value="Genomic_DNA"/>
</dbReference>
<evidence type="ECO:0000256" key="2">
    <source>
        <dbReference type="ARBA" id="ARBA00022490"/>
    </source>
</evidence>
<sequence length="162" mass="18130">MKTAARVKPGDPGVKRLDEFLCFAIYSTNLALGKAYKPVLEQLGLTYTQYIAIIALWEEDDQTVTGLGEKLFLESNTLTPILKKLEAMGYVRRQRDPRDERQVRVGLTEAGHRLRLSALGKGVVSETRFTPEQSAELHRTLVTLRANLLENAGRYEKAPAAD</sequence>
<dbReference type="GO" id="GO:0005737">
    <property type="term" value="C:cytoplasm"/>
    <property type="evidence" value="ECO:0007669"/>
    <property type="project" value="UniProtKB-SubCell"/>
</dbReference>